<dbReference type="Proteomes" id="UP000030645">
    <property type="component" value="Unassembled WGS sequence"/>
</dbReference>
<evidence type="ECO:0000313" key="2">
    <source>
        <dbReference type="Proteomes" id="UP000030645"/>
    </source>
</evidence>
<gene>
    <name evidence="1" type="ORF">L484_009306</name>
</gene>
<sequence length="148" mass="16166">MARAVVPQSPSPDLMPEVTTALHSLRCFLHEELSFSAICLLRTLRCCKRRAAPPCRKEAPSLHRARLCSSHGATRERFVLLVMINGVSEGVTSPIGKHVVMPLVLKVAPARRPDPDDSPNHLDTGPDANINSCLSARPQWPMAALALF</sequence>
<evidence type="ECO:0000313" key="1">
    <source>
        <dbReference type="EMBL" id="EXB53567.1"/>
    </source>
</evidence>
<organism evidence="1 2">
    <name type="scientific">Morus notabilis</name>
    <dbReference type="NCBI Taxonomy" id="981085"/>
    <lineage>
        <taxon>Eukaryota</taxon>
        <taxon>Viridiplantae</taxon>
        <taxon>Streptophyta</taxon>
        <taxon>Embryophyta</taxon>
        <taxon>Tracheophyta</taxon>
        <taxon>Spermatophyta</taxon>
        <taxon>Magnoliopsida</taxon>
        <taxon>eudicotyledons</taxon>
        <taxon>Gunneridae</taxon>
        <taxon>Pentapetalae</taxon>
        <taxon>rosids</taxon>
        <taxon>fabids</taxon>
        <taxon>Rosales</taxon>
        <taxon>Moraceae</taxon>
        <taxon>Moreae</taxon>
        <taxon>Morus</taxon>
    </lineage>
</organism>
<dbReference type="EMBL" id="KE344097">
    <property type="protein sequence ID" value="EXB53567.1"/>
    <property type="molecule type" value="Genomic_DNA"/>
</dbReference>
<dbReference type="AlphaFoldDB" id="W9QSN0"/>
<proteinExistence type="predicted"/>
<reference evidence="2" key="1">
    <citation type="submission" date="2013-01" db="EMBL/GenBank/DDBJ databases">
        <title>Draft Genome Sequence of a Mulberry Tree, Morus notabilis C.K. Schneid.</title>
        <authorList>
            <person name="He N."/>
            <person name="Zhao S."/>
        </authorList>
    </citation>
    <scope>NUCLEOTIDE SEQUENCE</scope>
</reference>
<keyword evidence="2" id="KW-1185">Reference proteome</keyword>
<accession>W9QSN0</accession>
<name>W9QSN0_9ROSA</name>
<protein>
    <submittedName>
        <fullName evidence="1">Uncharacterized protein</fullName>
    </submittedName>
</protein>